<name>A0A1B1MGB8_STRLN</name>
<keyword evidence="3" id="KW-1185">Reference proteome</keyword>
<dbReference type="EMBL" id="CP016438">
    <property type="protein sequence ID" value="ANS67611.1"/>
    <property type="molecule type" value="Genomic_DNA"/>
</dbReference>
<feature type="region of interest" description="Disordered" evidence="1">
    <location>
        <begin position="29"/>
        <end position="56"/>
    </location>
</feature>
<reference evidence="2 3" key="1">
    <citation type="submission" date="2016-07" db="EMBL/GenBank/DDBJ databases">
        <title>Enhancement of antibiotic productionsby engineered nitrateutilization in actinobacteria.</title>
        <authorList>
            <person name="Meng S.C."/>
        </authorList>
    </citation>
    <scope>NUCLEOTIDE SEQUENCE [LARGE SCALE GENOMIC DNA]</scope>
    <source>
        <strain evidence="2 3">NRRL 2936</strain>
    </source>
</reference>
<sequence>MMIPGMIEAEGGGPEGRVRRSRLAEYAEMAAAGGQLDEDGSAAPPPQAPSAPVAGPLAMVDAPREVPDEVARRRREFAVLLGEFRRTPVLVPVDEDEDPLVGEWGGVRWIYAFSDEPALARFAFARGEGGREWVYRRVLGARLLDAGVPAAGVPCGVALDVGSGDGQGVLFPPVVGIVPDAAAVDGHAEDGGEESR</sequence>
<evidence type="ECO:0000313" key="2">
    <source>
        <dbReference type="EMBL" id="ANS67611.1"/>
    </source>
</evidence>
<dbReference type="Proteomes" id="UP000092598">
    <property type="component" value="Chromosome"/>
</dbReference>
<dbReference type="AlphaFoldDB" id="A0A1B1MGB8"/>
<evidence type="ECO:0000313" key="3">
    <source>
        <dbReference type="Proteomes" id="UP000092598"/>
    </source>
</evidence>
<dbReference type="PATRIC" id="fig|1915.4.peg.5970"/>
<gene>
    <name evidence="2" type="ORF">SLINC_5387</name>
</gene>
<dbReference type="STRING" id="1915.SLINC_5387"/>
<evidence type="ECO:0008006" key="4">
    <source>
        <dbReference type="Google" id="ProtNLM"/>
    </source>
</evidence>
<evidence type="ECO:0000256" key="1">
    <source>
        <dbReference type="SAM" id="MobiDB-lite"/>
    </source>
</evidence>
<dbReference type="KEGG" id="sls:SLINC_5387"/>
<organism evidence="2 3">
    <name type="scientific">Streptomyces lincolnensis</name>
    <dbReference type="NCBI Taxonomy" id="1915"/>
    <lineage>
        <taxon>Bacteria</taxon>
        <taxon>Bacillati</taxon>
        <taxon>Actinomycetota</taxon>
        <taxon>Actinomycetes</taxon>
        <taxon>Kitasatosporales</taxon>
        <taxon>Streptomycetaceae</taxon>
        <taxon>Streptomyces</taxon>
    </lineage>
</organism>
<accession>A0A1B1MGB8</accession>
<proteinExistence type="predicted"/>
<protein>
    <recommendedName>
        <fullName evidence="4">SseB protein N-terminal domain-containing protein</fullName>
    </recommendedName>
</protein>